<dbReference type="InterPro" id="IPR036249">
    <property type="entry name" value="Thioredoxin-like_sf"/>
</dbReference>
<dbReference type="Proteomes" id="UP000830167">
    <property type="component" value="Chromosome"/>
</dbReference>
<gene>
    <name evidence="2" type="ORF">LSG31_04435</name>
</gene>
<dbReference type="EMBL" id="CP089291">
    <property type="protein sequence ID" value="UOF92774.1"/>
    <property type="molecule type" value="Genomic_DNA"/>
</dbReference>
<accession>A0ABY4CR68</accession>
<evidence type="ECO:0000313" key="3">
    <source>
        <dbReference type="Proteomes" id="UP000830167"/>
    </source>
</evidence>
<reference evidence="2" key="1">
    <citation type="submission" date="2021-12" db="EMBL/GenBank/DDBJ databases">
        <title>Alicyclobacillaceae gen. nov., sp. nov., isolated from chalcocite enrichment system.</title>
        <authorList>
            <person name="Jiang Z."/>
        </authorList>
    </citation>
    <scope>NUCLEOTIDE SEQUENCE</scope>
    <source>
        <strain evidence="2">MYW30-H2</strain>
    </source>
</reference>
<keyword evidence="3" id="KW-1185">Reference proteome</keyword>
<evidence type="ECO:0000259" key="1">
    <source>
        <dbReference type="Pfam" id="PF00085"/>
    </source>
</evidence>
<proteinExistence type="predicted"/>
<evidence type="ECO:0000313" key="2">
    <source>
        <dbReference type="EMBL" id="UOF92774.1"/>
    </source>
</evidence>
<dbReference type="Pfam" id="PF00085">
    <property type="entry name" value="Thioredoxin"/>
    <property type="match status" value="1"/>
</dbReference>
<dbReference type="CDD" id="cd02947">
    <property type="entry name" value="TRX_family"/>
    <property type="match status" value="1"/>
</dbReference>
<name>A0ABY4CR68_9BACL</name>
<dbReference type="InterPro" id="IPR013766">
    <property type="entry name" value="Thioredoxin_domain"/>
</dbReference>
<feature type="domain" description="Thioredoxin" evidence="1">
    <location>
        <begin position="2"/>
        <end position="51"/>
    </location>
</feature>
<dbReference type="Gene3D" id="3.40.30.10">
    <property type="entry name" value="Glutaredoxin"/>
    <property type="match status" value="1"/>
</dbReference>
<organism evidence="2 3">
    <name type="scientific">Fodinisporobacter ferrooxydans</name>
    <dbReference type="NCBI Taxonomy" id="2901836"/>
    <lineage>
        <taxon>Bacteria</taxon>
        <taxon>Bacillati</taxon>
        <taxon>Bacillota</taxon>
        <taxon>Bacilli</taxon>
        <taxon>Bacillales</taxon>
        <taxon>Alicyclobacillaceae</taxon>
        <taxon>Fodinisporobacter</taxon>
    </lineage>
</organism>
<sequence>MHFAYVDADQNPELPGRYNVMGLPTLILFKNGKPQDPLVGFQPESNIRTYLQ</sequence>
<protein>
    <submittedName>
        <fullName evidence="2">Thioredoxin family protein</fullName>
    </submittedName>
</protein>
<dbReference type="SUPFAM" id="SSF52833">
    <property type="entry name" value="Thioredoxin-like"/>
    <property type="match status" value="1"/>
</dbReference>